<dbReference type="PANTHER" id="PTHR36866:SF1">
    <property type="entry name" value="GENE 1043-RELATED"/>
    <property type="match status" value="1"/>
</dbReference>
<feature type="region of interest" description="Disordered" evidence="4">
    <location>
        <begin position="1221"/>
        <end position="1290"/>
    </location>
</feature>
<evidence type="ECO:0000313" key="7">
    <source>
        <dbReference type="Proteomes" id="UP001148018"/>
    </source>
</evidence>
<evidence type="ECO:0000256" key="3">
    <source>
        <dbReference type="SAM" id="Coils"/>
    </source>
</evidence>
<dbReference type="PANTHER" id="PTHR36866">
    <property type="entry name" value="CHROMOSOME 4 OPEN READING FRAME 50"/>
    <property type="match status" value="1"/>
</dbReference>
<dbReference type="Proteomes" id="UP001148018">
    <property type="component" value="Unassembled WGS sequence"/>
</dbReference>
<dbReference type="InterPro" id="IPR057884">
    <property type="entry name" value="FN3_RIM-BP1/2/3"/>
</dbReference>
<evidence type="ECO:0000259" key="5">
    <source>
        <dbReference type="PROSITE" id="PS50002"/>
    </source>
</evidence>
<comment type="caution">
    <text evidence="6">The sequence shown here is derived from an EMBL/GenBank/DDBJ whole genome shotgun (WGS) entry which is preliminary data.</text>
</comment>
<evidence type="ECO:0000313" key="6">
    <source>
        <dbReference type="EMBL" id="KAJ3587182.1"/>
    </source>
</evidence>
<protein>
    <recommendedName>
        <fullName evidence="5">SH3 domain-containing protein</fullName>
    </recommendedName>
</protein>
<evidence type="ECO:0000256" key="2">
    <source>
        <dbReference type="PROSITE-ProRule" id="PRU00192"/>
    </source>
</evidence>
<feature type="region of interest" description="Disordered" evidence="4">
    <location>
        <begin position="1038"/>
        <end position="1058"/>
    </location>
</feature>
<dbReference type="Pfam" id="PF07653">
    <property type="entry name" value="SH3_2"/>
    <property type="match status" value="1"/>
</dbReference>
<feature type="region of interest" description="Disordered" evidence="4">
    <location>
        <begin position="444"/>
        <end position="468"/>
    </location>
</feature>
<sequence>MAHHGDTPSDGASEAQAPTPASGTASEAATPDSDLRLLCDPRCQNQLKAKEEEMGRQSEYFHHFKTQLQHKLRLSRDREQLLQGRVHALERQLLDAAVSTATNMTAGRTTTAGSCFAVTPRSAAPPPGEERVPCLREEGEGEEGGEMRRRRRRWRRRRRRSRRKRGGGRGKDGRRGLGACQGAMEGLRSFILGLQEDLRALLEREEKGLAERRGLSEQLQEAQESGHLLGCRLEEKGAEVLRLQHSESTLLEELEELREENDRLKRDLRAAVGTQTPAGLSPLAGFVPPVSPRPRYCPTSADLSLLGLPNSPAAERERAVCPSTVGNSGEVAAESSLNPKDHRPASADPDAPLLPQPDLLNLSASLDHKAHPGLGVHRLATETTEVGELNVEEWCSRGALHLEESPGEVADALLEAYRSLGMGADQNNLHQEQLVGLAQDNAQLKSQRARGPGSSQGKDGGGVTTQDASFDHDCVDYVPSSPGQDHALPAPAVDDLVQALNRENRALAERIQELLSHMDLREDKRVKEAARWTERVSRLTADVARREREQQEHGGLITELTRKTEDDLNTIMELQQRLTDKEESDTYECGGDDAFTVSARGSGPHGIKEGSMGLLMDHPSQADDDGLPETCRHLSHSAATDSAAKLPQDCAVDNGVLAHSQAHALTESVWKLQEEEGELAVSVGSLREEQREVSLAVQTQTEDKQRLTRTLWVMKEERDGLTQALGALKLEREQLTRTVCGLRDERDQLREERGHLGKALSELKEERETLSKLPSVEEGERVPMKSQDDIFVQSESYFNLDNDGLTGSSGALKEQGDLERMVWTQILIKTQRFGSELCESEARLGDMERTAAEADREKMRLTDLLEDTRHETDLLTTRVKDLQNRLTGLAREKDEALSLRGHLEEQFSILQAQLRAKTVALDELNSEYAALRREQGSREEAALGSLRTRYNDIRTKYDVLLKKKSQTDLDLAPLKAKLSCLVLKCQERNGLLVQMMRAMRRPGCMDHALTQQVENLLSDTALQDYTTAFAPTALGLEEARLQSARPPSERRSGLTRRLSSPEKILNLQQELQRTLSSISKVGQHGASRFSLYRCRCFGRSPRERPPARPEVTFPAAKVTGKLERPKPGAPGPVGSVEVIRTVGRSSLLIGWERPPLDELGCSQGTFVYVDGEFHKSVMSSACTKCILENVDLSLPVHIGVQTLGSNGLSSDRLSATYRTSLVADPSSPGTAAGGGPPERGGVSLSPSPDHSTSPPLRLLGHDGLSPQVPLMESFSNPTRSQPSSPGTQAKRALRCMAISSYSPLRDSPHPHPSRELALRQGDTVTLLGQPRPDGFCEAQVNARRGLAPMVCLEEIPESCPLPFPPMDALP</sequence>
<keyword evidence="7" id="KW-1185">Reference proteome</keyword>
<organism evidence="6 7">
    <name type="scientific">Muraenolepis orangiensis</name>
    <name type="common">Patagonian moray cod</name>
    <dbReference type="NCBI Taxonomy" id="630683"/>
    <lineage>
        <taxon>Eukaryota</taxon>
        <taxon>Metazoa</taxon>
        <taxon>Chordata</taxon>
        <taxon>Craniata</taxon>
        <taxon>Vertebrata</taxon>
        <taxon>Euteleostomi</taxon>
        <taxon>Actinopterygii</taxon>
        <taxon>Neopterygii</taxon>
        <taxon>Teleostei</taxon>
        <taxon>Neoteleostei</taxon>
        <taxon>Acanthomorphata</taxon>
        <taxon>Zeiogadaria</taxon>
        <taxon>Gadariae</taxon>
        <taxon>Gadiformes</taxon>
        <taxon>Muraenolepidoidei</taxon>
        <taxon>Muraenolepididae</taxon>
        <taxon>Muraenolepis</taxon>
    </lineage>
</organism>
<name>A0A9Q0DF67_9TELE</name>
<feature type="coiled-coil region" evidence="3">
    <location>
        <begin position="718"/>
        <end position="766"/>
    </location>
</feature>
<dbReference type="SMART" id="SM00326">
    <property type="entry name" value="SH3"/>
    <property type="match status" value="1"/>
</dbReference>
<dbReference type="Pfam" id="PF25523">
    <property type="entry name" value="Ig_RIMBP2"/>
    <property type="match status" value="1"/>
</dbReference>
<accession>A0A9Q0DF67</accession>
<dbReference type="Pfam" id="PF15030">
    <property type="entry name" value="DUF4527"/>
    <property type="match status" value="1"/>
</dbReference>
<dbReference type="SUPFAM" id="SSF50044">
    <property type="entry name" value="SH3-domain"/>
    <property type="match status" value="1"/>
</dbReference>
<feature type="compositionally biased region" description="Polar residues" evidence="4">
    <location>
        <begin position="1244"/>
        <end position="1254"/>
    </location>
</feature>
<feature type="region of interest" description="Disordered" evidence="4">
    <location>
        <begin position="117"/>
        <end position="179"/>
    </location>
</feature>
<dbReference type="InterPro" id="IPR032771">
    <property type="entry name" value="DUF4527"/>
</dbReference>
<feature type="compositionally biased region" description="Basic residues" evidence="4">
    <location>
        <begin position="148"/>
        <end position="168"/>
    </location>
</feature>
<dbReference type="InterPro" id="IPR013783">
    <property type="entry name" value="Ig-like_fold"/>
</dbReference>
<feature type="domain" description="SH3" evidence="5">
    <location>
        <begin position="1290"/>
        <end position="1357"/>
    </location>
</feature>
<feature type="region of interest" description="Disordered" evidence="4">
    <location>
        <begin position="1"/>
        <end position="36"/>
    </location>
</feature>
<dbReference type="Gene3D" id="2.30.30.40">
    <property type="entry name" value="SH3 Domains"/>
    <property type="match status" value="1"/>
</dbReference>
<feature type="coiled-coil region" evidence="3">
    <location>
        <begin position="240"/>
        <end position="274"/>
    </location>
</feature>
<feature type="coiled-coil region" evidence="3">
    <location>
        <begin position="844"/>
        <end position="941"/>
    </location>
</feature>
<dbReference type="PROSITE" id="PS50002">
    <property type="entry name" value="SH3"/>
    <property type="match status" value="1"/>
</dbReference>
<dbReference type="InterPro" id="IPR001452">
    <property type="entry name" value="SH3_domain"/>
</dbReference>
<feature type="compositionally biased region" description="Polar residues" evidence="4">
    <location>
        <begin position="1273"/>
        <end position="1287"/>
    </location>
</feature>
<proteinExistence type="predicted"/>
<feature type="region of interest" description="Disordered" evidence="4">
    <location>
        <begin position="314"/>
        <end position="351"/>
    </location>
</feature>
<keyword evidence="1 2" id="KW-0728">SH3 domain</keyword>
<reference evidence="6" key="1">
    <citation type="submission" date="2022-07" db="EMBL/GenBank/DDBJ databases">
        <title>Chromosome-level genome of Muraenolepis orangiensis.</title>
        <authorList>
            <person name="Kim J."/>
        </authorList>
    </citation>
    <scope>NUCLEOTIDE SEQUENCE</scope>
    <source>
        <strain evidence="6">KU_S4_2022</strain>
        <tissue evidence="6">Muscle</tissue>
    </source>
</reference>
<dbReference type="InterPro" id="IPR036028">
    <property type="entry name" value="SH3-like_dom_sf"/>
</dbReference>
<feature type="compositionally biased region" description="Basic and acidic residues" evidence="4">
    <location>
        <begin position="128"/>
        <end position="138"/>
    </location>
</feature>
<gene>
    <name evidence="6" type="ORF">NHX12_010780</name>
</gene>
<dbReference type="OrthoDB" id="4158657at2759"/>
<evidence type="ECO:0000256" key="4">
    <source>
        <dbReference type="SAM" id="MobiDB-lite"/>
    </source>
</evidence>
<dbReference type="EMBL" id="JANIIK010000116">
    <property type="protein sequence ID" value="KAJ3587182.1"/>
    <property type="molecule type" value="Genomic_DNA"/>
</dbReference>
<keyword evidence="3" id="KW-0175">Coiled coil</keyword>
<evidence type="ECO:0000256" key="1">
    <source>
        <dbReference type="ARBA" id="ARBA00022443"/>
    </source>
</evidence>
<dbReference type="Gene3D" id="2.60.40.10">
    <property type="entry name" value="Immunoglobulins"/>
    <property type="match status" value="1"/>
</dbReference>